<dbReference type="InterPro" id="IPR051355">
    <property type="entry name" value="Notch/Slit_guidance"/>
</dbReference>
<evidence type="ECO:0000256" key="12">
    <source>
        <dbReference type="PROSITE-ProRule" id="PRU00377"/>
    </source>
</evidence>
<feature type="domain" description="EGF-like" evidence="16">
    <location>
        <begin position="436"/>
        <end position="473"/>
    </location>
</feature>
<keyword evidence="10" id="KW-0325">Glycoprotein</keyword>
<evidence type="ECO:0000256" key="1">
    <source>
        <dbReference type="ARBA" id="ARBA00004479"/>
    </source>
</evidence>
<dbReference type="OMA" id="AWQCICH"/>
<evidence type="ECO:0000256" key="14">
    <source>
        <dbReference type="SAM" id="Phobius"/>
    </source>
</evidence>
<dbReference type="PROSITE" id="PS01187">
    <property type="entry name" value="EGF_CA"/>
    <property type="match status" value="1"/>
</dbReference>
<feature type="domain" description="EGF-like" evidence="16">
    <location>
        <begin position="284"/>
        <end position="322"/>
    </location>
</feature>
<comment type="subcellular location">
    <subcellularLocation>
        <location evidence="1 13">Membrane</location>
        <topology evidence="1 13">Single-pass type I membrane protein</topology>
    </subcellularLocation>
</comment>
<keyword evidence="6 13" id="KW-0677">Repeat</keyword>
<feature type="disulfide bond" evidence="11">
    <location>
        <begin position="241"/>
        <end position="250"/>
    </location>
</feature>
<evidence type="ECO:0000313" key="18">
    <source>
        <dbReference type="EMBL" id="ESP02353.1"/>
    </source>
</evidence>
<feature type="chain" id="PRO_5012384427" description="Delta-like protein" evidence="15">
    <location>
        <begin position="16"/>
        <end position="598"/>
    </location>
</feature>
<dbReference type="InterPro" id="IPR011651">
    <property type="entry name" value="Notch_ligand_N"/>
</dbReference>
<feature type="disulfide bond" evidence="11">
    <location>
        <begin position="312"/>
        <end position="321"/>
    </location>
</feature>
<keyword evidence="2 13" id="KW-0217">Developmental protein</keyword>
<dbReference type="PROSITE" id="PS51051">
    <property type="entry name" value="DSL"/>
    <property type="match status" value="1"/>
</dbReference>
<evidence type="ECO:0000256" key="2">
    <source>
        <dbReference type="ARBA" id="ARBA00022473"/>
    </source>
</evidence>
<keyword evidence="5 13" id="KW-0732">Signal</keyword>
<dbReference type="PANTHER" id="PTHR45836:SF23">
    <property type="entry name" value="NEUROGENIC LOCUS NOTCH HOMOLOG PROTEIN 1"/>
    <property type="match status" value="1"/>
</dbReference>
<dbReference type="Gene3D" id="2.10.25.140">
    <property type="match status" value="1"/>
</dbReference>
<dbReference type="SMART" id="SM00179">
    <property type="entry name" value="EGF_CA"/>
    <property type="match status" value="4"/>
</dbReference>
<feature type="disulfide bond" evidence="12">
    <location>
        <begin position="208"/>
        <end position="217"/>
    </location>
</feature>
<dbReference type="GO" id="GO:0007219">
    <property type="term" value="P:Notch signaling pathway"/>
    <property type="evidence" value="ECO:0007669"/>
    <property type="project" value="InterPro"/>
</dbReference>
<dbReference type="Pfam" id="PF01414">
    <property type="entry name" value="DSL"/>
    <property type="match status" value="1"/>
</dbReference>
<dbReference type="CDD" id="cd00054">
    <property type="entry name" value="EGF_CA"/>
    <property type="match status" value="2"/>
</dbReference>
<evidence type="ECO:0000256" key="15">
    <source>
        <dbReference type="SAM" id="SignalP"/>
    </source>
</evidence>
<dbReference type="GO" id="GO:0009986">
    <property type="term" value="C:cell surface"/>
    <property type="evidence" value="ECO:0007669"/>
    <property type="project" value="TreeGrafter"/>
</dbReference>
<dbReference type="PROSITE" id="PS50026">
    <property type="entry name" value="EGF_3"/>
    <property type="match status" value="8"/>
</dbReference>
<dbReference type="Pfam" id="PF12661">
    <property type="entry name" value="hEGF"/>
    <property type="match status" value="1"/>
</dbReference>
<dbReference type="GeneID" id="20247241"/>
<evidence type="ECO:0000313" key="19">
    <source>
        <dbReference type="Proteomes" id="UP000030746"/>
    </source>
</evidence>
<dbReference type="PROSITE" id="PS01186">
    <property type="entry name" value="EGF_2"/>
    <property type="match status" value="4"/>
</dbReference>
<evidence type="ECO:0000256" key="6">
    <source>
        <dbReference type="ARBA" id="ARBA00022737"/>
    </source>
</evidence>
<feature type="disulfide bond" evidence="12">
    <location>
        <begin position="188"/>
        <end position="200"/>
    </location>
</feature>
<protein>
    <recommendedName>
        <fullName evidence="13">Delta-like protein</fullName>
    </recommendedName>
</protein>
<reference evidence="18 19" key="1">
    <citation type="journal article" date="2013" name="Nature">
        <title>Insights into bilaterian evolution from three spiralian genomes.</title>
        <authorList>
            <person name="Simakov O."/>
            <person name="Marletaz F."/>
            <person name="Cho S.J."/>
            <person name="Edsinger-Gonzales E."/>
            <person name="Havlak P."/>
            <person name="Hellsten U."/>
            <person name="Kuo D.H."/>
            <person name="Larsson T."/>
            <person name="Lv J."/>
            <person name="Arendt D."/>
            <person name="Savage R."/>
            <person name="Osoegawa K."/>
            <person name="de Jong P."/>
            <person name="Grimwood J."/>
            <person name="Chapman J.A."/>
            <person name="Shapiro H."/>
            <person name="Aerts A."/>
            <person name="Otillar R.P."/>
            <person name="Terry A.Y."/>
            <person name="Boore J.L."/>
            <person name="Grigoriev I.V."/>
            <person name="Lindberg D.R."/>
            <person name="Seaver E.C."/>
            <person name="Weisblat D.A."/>
            <person name="Putnam N.H."/>
            <person name="Rokhsar D.S."/>
        </authorList>
    </citation>
    <scope>NUCLEOTIDE SEQUENCE [LARGE SCALE GENOMIC DNA]</scope>
</reference>
<feature type="domain" description="EGF-like" evidence="16">
    <location>
        <begin position="323"/>
        <end position="358"/>
    </location>
</feature>
<keyword evidence="9 11" id="KW-1015">Disulfide bond</keyword>
<feature type="disulfide bond" evidence="11">
    <location>
        <begin position="348"/>
        <end position="357"/>
    </location>
</feature>
<dbReference type="FunFam" id="2.10.25.10:FF:000472">
    <property type="entry name" value="Uncharacterized protein, isoform A"/>
    <property type="match status" value="1"/>
</dbReference>
<evidence type="ECO:0000259" key="17">
    <source>
        <dbReference type="PROSITE" id="PS51051"/>
    </source>
</evidence>
<dbReference type="SUPFAM" id="SSF57196">
    <property type="entry name" value="EGF/Laminin"/>
    <property type="match status" value="7"/>
</dbReference>
<dbReference type="HOGENOM" id="CLU_012574_1_1_1"/>
<comment type="caution">
    <text evidence="11">Lacks conserved residue(s) required for the propagation of feature annotation.</text>
</comment>
<evidence type="ECO:0000256" key="13">
    <source>
        <dbReference type="RuleBase" id="RU280815"/>
    </source>
</evidence>
<dbReference type="GO" id="GO:0005886">
    <property type="term" value="C:plasma membrane"/>
    <property type="evidence" value="ECO:0007669"/>
    <property type="project" value="TreeGrafter"/>
</dbReference>
<dbReference type="OrthoDB" id="283575at2759"/>
<evidence type="ECO:0000256" key="9">
    <source>
        <dbReference type="ARBA" id="ARBA00023157"/>
    </source>
</evidence>
<dbReference type="PROSITE" id="PS00022">
    <property type="entry name" value="EGF_1"/>
    <property type="match status" value="8"/>
</dbReference>
<dbReference type="FunFam" id="2.10.25.140:FF:000001">
    <property type="entry name" value="Delta-like protein"/>
    <property type="match status" value="1"/>
</dbReference>
<dbReference type="InterPro" id="IPR018097">
    <property type="entry name" value="EGF_Ca-bd_CS"/>
</dbReference>
<accession>V4AXT1</accession>
<dbReference type="Pfam" id="PF00008">
    <property type="entry name" value="EGF"/>
    <property type="match status" value="1"/>
</dbReference>
<dbReference type="PRINTS" id="PR00010">
    <property type="entry name" value="EGFBLOOD"/>
</dbReference>
<feature type="disulfide bond" evidence="11">
    <location>
        <begin position="424"/>
        <end position="433"/>
    </location>
</feature>
<dbReference type="Gene3D" id="2.60.40.3510">
    <property type="match status" value="1"/>
</dbReference>
<dbReference type="InterPro" id="IPR001881">
    <property type="entry name" value="EGF-like_Ca-bd_dom"/>
</dbReference>
<comment type="function">
    <text evidence="13">Putative Notch ligand involved in the mediation of Notch signaling.</text>
</comment>
<evidence type="ECO:0000256" key="8">
    <source>
        <dbReference type="ARBA" id="ARBA00023136"/>
    </source>
</evidence>
<feature type="disulfide bond" evidence="12">
    <location>
        <begin position="175"/>
        <end position="184"/>
    </location>
</feature>
<dbReference type="InterPro" id="IPR000742">
    <property type="entry name" value="EGF"/>
</dbReference>
<dbReference type="InterPro" id="IPR013032">
    <property type="entry name" value="EGF-like_CS"/>
</dbReference>
<organism evidence="18 19">
    <name type="scientific">Lottia gigantea</name>
    <name type="common">Giant owl limpet</name>
    <dbReference type="NCBI Taxonomy" id="225164"/>
    <lineage>
        <taxon>Eukaryota</taxon>
        <taxon>Metazoa</taxon>
        <taxon>Spiralia</taxon>
        <taxon>Lophotrochozoa</taxon>
        <taxon>Mollusca</taxon>
        <taxon>Gastropoda</taxon>
        <taxon>Patellogastropoda</taxon>
        <taxon>Lottioidea</taxon>
        <taxon>Lottiidae</taxon>
        <taxon>Lottia</taxon>
    </lineage>
</organism>
<keyword evidence="8 13" id="KW-0472">Membrane</keyword>
<dbReference type="Gene3D" id="2.10.25.10">
    <property type="entry name" value="Laminin"/>
    <property type="match status" value="7"/>
</dbReference>
<keyword evidence="19" id="KW-1185">Reference proteome</keyword>
<dbReference type="CTD" id="20247241"/>
<feature type="domain" description="EGF-like" evidence="16">
    <location>
        <begin position="360"/>
        <end position="396"/>
    </location>
</feature>
<feature type="domain" description="EGF-like" evidence="16">
    <location>
        <begin position="475"/>
        <end position="512"/>
    </location>
</feature>
<dbReference type="GO" id="GO:0043235">
    <property type="term" value="C:receptor complex"/>
    <property type="evidence" value="ECO:0007669"/>
    <property type="project" value="TreeGrafter"/>
</dbReference>
<dbReference type="RefSeq" id="XP_009046936.1">
    <property type="nucleotide sequence ID" value="XM_009048688.1"/>
</dbReference>
<name>V4AXT1_LOTGI</name>
<evidence type="ECO:0000259" key="16">
    <source>
        <dbReference type="PROSITE" id="PS50026"/>
    </source>
</evidence>
<feature type="disulfide bond" evidence="11">
    <location>
        <begin position="386"/>
        <end position="395"/>
    </location>
</feature>
<feature type="signal peptide" evidence="15">
    <location>
        <begin position="1"/>
        <end position="15"/>
    </location>
</feature>
<dbReference type="AlphaFoldDB" id="V4AXT1"/>
<sequence length="598" mass="66589">MSEVYLWICVLFVYAGEVSNSGVFEVKIRSLFNKHGRTVSGRCCAGPEVDDACTATCRTFFTLCLLHYQKPVPVYPACTFGETKTQIVGANNIGIGIGAEPAFSVAIPFSFSWPGNFAFILDAWHDQHRNKSTSDTRHIILRASRAKRLKPSPLWVEDERLTRTSRLEFSYRVTCDENYHGLGCDKWCKERDDQFGHYRCTQGGVKVCSQGWQGELCDKVQCPKSCLKSNGFCDKPLNCICQSGWRGRDCQECVTDVKCLRGYCKTAWQCICNDGWSGSYCNIYNDYCESYSPCFNGAECVPDDTKNYTCNCRAGFMGDNCEKEYCYTGFCLNDGLCEEVGTKRVCRCTKGYSGERCQNVNPTCGEMACKNNGTCMRLKKKWACSCLPGYHGHFCEIEKNECASNPCKNGGSCRDRVNGYHCVCADGFAGINCDLIFDPCLGIQCFNGGKCHKRGFFNAGCACLANYTGYRCETPRNPCYGVHCQNGGQCVVGKAKKVSCSCTDNWTGKLCQFEKEKKNICASHPCPEGSVCKSYTDNYICICSKELKGDNCDQTKLSSDDPDSKVIHNNSKNSAVILFHNSFLFFIILLAIKMAIVS</sequence>
<dbReference type="InterPro" id="IPR001774">
    <property type="entry name" value="DSL"/>
</dbReference>
<evidence type="ECO:0000256" key="7">
    <source>
        <dbReference type="ARBA" id="ARBA00022989"/>
    </source>
</evidence>
<feature type="transmembrane region" description="Helical" evidence="14">
    <location>
        <begin position="575"/>
        <end position="596"/>
    </location>
</feature>
<dbReference type="Pfam" id="PF07657">
    <property type="entry name" value="MNNL"/>
    <property type="match status" value="1"/>
</dbReference>
<dbReference type="PROSITE" id="PS00010">
    <property type="entry name" value="ASX_HYDROXYL"/>
    <property type="match status" value="1"/>
</dbReference>
<feature type="disulfide bond" evidence="11">
    <location>
        <begin position="502"/>
        <end position="511"/>
    </location>
</feature>
<dbReference type="FunFam" id="2.10.25.10:FF:000118">
    <property type="entry name" value="protein delta homolog 2"/>
    <property type="match status" value="1"/>
</dbReference>
<keyword evidence="7 13" id="KW-1133">Transmembrane helix</keyword>
<evidence type="ECO:0000256" key="11">
    <source>
        <dbReference type="PROSITE-ProRule" id="PRU00076"/>
    </source>
</evidence>
<dbReference type="Pfam" id="PF21700">
    <property type="entry name" value="EGF_DL_JAG"/>
    <property type="match status" value="1"/>
</dbReference>
<feature type="domain" description="EGF-like" evidence="16">
    <location>
        <begin position="218"/>
        <end position="251"/>
    </location>
</feature>
<dbReference type="EMBL" id="KB200274">
    <property type="protein sequence ID" value="ESP02353.1"/>
    <property type="molecule type" value="Genomic_DNA"/>
</dbReference>
<feature type="domain" description="EGF-like" evidence="16">
    <location>
        <begin position="398"/>
        <end position="434"/>
    </location>
</feature>
<dbReference type="PANTHER" id="PTHR45836">
    <property type="entry name" value="SLIT HOMOLOG"/>
    <property type="match status" value="1"/>
</dbReference>
<dbReference type="KEGG" id="lgi:LOTGIDRAFT_224870"/>
<evidence type="ECO:0000256" key="5">
    <source>
        <dbReference type="ARBA" id="ARBA00022729"/>
    </source>
</evidence>
<keyword evidence="4 13" id="KW-0812">Transmembrane</keyword>
<feature type="domain" description="EGF-like" evidence="16">
    <location>
        <begin position="517"/>
        <end position="553"/>
    </location>
</feature>
<evidence type="ECO:0000256" key="3">
    <source>
        <dbReference type="ARBA" id="ARBA00022536"/>
    </source>
</evidence>
<keyword evidence="3 11" id="KW-0245">EGF-like domain</keyword>
<feature type="disulfide bond" evidence="11">
    <location>
        <begin position="543"/>
        <end position="552"/>
    </location>
</feature>
<gene>
    <name evidence="18" type="ORF">LOTGIDRAFT_224870</name>
</gene>
<dbReference type="GO" id="GO:0005509">
    <property type="term" value="F:calcium ion binding"/>
    <property type="evidence" value="ECO:0007669"/>
    <property type="project" value="InterPro"/>
</dbReference>
<proteinExistence type="predicted"/>
<dbReference type="Proteomes" id="UP000030746">
    <property type="component" value="Unassembled WGS sequence"/>
</dbReference>
<dbReference type="STRING" id="225164.V4AXT1"/>
<evidence type="ECO:0000256" key="10">
    <source>
        <dbReference type="ARBA" id="ARBA00023180"/>
    </source>
</evidence>
<evidence type="ECO:0000256" key="4">
    <source>
        <dbReference type="ARBA" id="ARBA00022692"/>
    </source>
</evidence>
<feature type="disulfide bond" evidence="11">
    <location>
        <begin position="463"/>
        <end position="472"/>
    </location>
</feature>
<dbReference type="SMART" id="SM00051">
    <property type="entry name" value="DSL"/>
    <property type="match status" value="1"/>
</dbReference>
<feature type="domain" description="DSL" evidence="17">
    <location>
        <begin position="173"/>
        <end position="217"/>
    </location>
</feature>
<dbReference type="GO" id="GO:0007411">
    <property type="term" value="P:axon guidance"/>
    <property type="evidence" value="ECO:0007669"/>
    <property type="project" value="TreeGrafter"/>
</dbReference>
<dbReference type="InterPro" id="IPR000152">
    <property type="entry name" value="EGF-type_Asp/Asn_hydroxyl_site"/>
</dbReference>
<dbReference type="SMART" id="SM00181">
    <property type="entry name" value="EGF"/>
    <property type="match status" value="9"/>
</dbReference>